<comment type="similarity">
    <text evidence="17">Belongs to the NOD1-NOD2 family.</text>
</comment>
<dbReference type="InterPro" id="IPR027417">
    <property type="entry name" value="P-loop_NTPase"/>
</dbReference>
<dbReference type="Pfam" id="PF17776">
    <property type="entry name" value="NLRC4_HD2"/>
    <property type="match status" value="1"/>
</dbReference>
<dbReference type="Gene3D" id="1.10.533.10">
    <property type="entry name" value="Death Domain, Fas"/>
    <property type="match status" value="1"/>
</dbReference>
<dbReference type="GO" id="GO:0043124">
    <property type="term" value="P:negative regulation of canonical NF-kappaB signal transduction"/>
    <property type="evidence" value="ECO:0000318"/>
    <property type="project" value="GO_Central"/>
</dbReference>
<dbReference type="Pfam" id="PF05729">
    <property type="entry name" value="NACHT"/>
    <property type="match status" value="1"/>
</dbReference>
<dbReference type="SMART" id="SM01288">
    <property type="entry name" value="FISNA"/>
    <property type="match status" value="1"/>
</dbReference>
<evidence type="ECO:0000256" key="18">
    <source>
        <dbReference type="ARBA" id="ARBA00062745"/>
    </source>
</evidence>
<keyword evidence="8" id="KW-0433">Leucine-rich repeat</keyword>
<evidence type="ECO:0000256" key="1">
    <source>
        <dbReference type="ARBA" id="ARBA00004187"/>
    </source>
</evidence>
<dbReference type="FunCoup" id="F6PIB4">
    <property type="interactions" value="401"/>
</dbReference>
<reference evidence="21 22" key="1">
    <citation type="journal article" date="2008" name="Nature">
        <title>Genome analysis of the platypus reveals unique signatures of evolution.</title>
        <authorList>
            <person name="Warren W.C."/>
            <person name="Hillier L.W."/>
            <person name="Marshall Graves J.A."/>
            <person name="Birney E."/>
            <person name="Ponting C.P."/>
            <person name="Grutzner F."/>
            <person name="Belov K."/>
            <person name="Miller W."/>
            <person name="Clarke L."/>
            <person name="Chinwalla A.T."/>
            <person name="Yang S.P."/>
            <person name="Heger A."/>
            <person name="Locke D.P."/>
            <person name="Miethke P."/>
            <person name="Waters P.D."/>
            <person name="Veyrunes F."/>
            <person name="Fulton L."/>
            <person name="Fulton B."/>
            <person name="Graves T."/>
            <person name="Wallis J."/>
            <person name="Puente X.S."/>
            <person name="Lopez-Otin C."/>
            <person name="Ordonez G.R."/>
            <person name="Eichler E.E."/>
            <person name="Chen L."/>
            <person name="Cheng Z."/>
            <person name="Deakin J.E."/>
            <person name="Alsop A."/>
            <person name="Thompson K."/>
            <person name="Kirby P."/>
            <person name="Papenfuss A.T."/>
            <person name="Wakefield M.J."/>
            <person name="Olender T."/>
            <person name="Lancet D."/>
            <person name="Huttley G.A."/>
            <person name="Smit A.F."/>
            <person name="Pask A."/>
            <person name="Temple-Smith P."/>
            <person name="Batzer M.A."/>
            <person name="Walker J.A."/>
            <person name="Konkel M.K."/>
            <person name="Harris R.S."/>
            <person name="Whittington C.M."/>
            <person name="Wong E.S."/>
            <person name="Gemmell N.J."/>
            <person name="Buschiazzo E."/>
            <person name="Vargas Jentzsch I.M."/>
            <person name="Merkel A."/>
            <person name="Schmitz J."/>
            <person name="Zemann A."/>
            <person name="Churakov G."/>
            <person name="Kriegs J.O."/>
            <person name="Brosius J."/>
            <person name="Murchison E.P."/>
            <person name="Sachidanandam R."/>
            <person name="Smith C."/>
            <person name="Hannon G.J."/>
            <person name="Tsend-Ayush E."/>
            <person name="McMillan D."/>
            <person name="Attenborough R."/>
            <person name="Rens W."/>
            <person name="Ferguson-Smith M."/>
            <person name="Lefevre C.M."/>
            <person name="Sharp J.A."/>
            <person name="Nicholas K.R."/>
            <person name="Ray D.A."/>
            <person name="Kube M."/>
            <person name="Reinhardt R."/>
            <person name="Pringle T.H."/>
            <person name="Taylor J."/>
            <person name="Jones R.C."/>
            <person name="Nixon B."/>
            <person name="Dacheux J.L."/>
            <person name="Niwa H."/>
            <person name="Sekita Y."/>
            <person name="Huang X."/>
            <person name="Stark A."/>
            <person name="Kheradpour P."/>
            <person name="Kellis M."/>
            <person name="Flicek P."/>
            <person name="Chen Y."/>
            <person name="Webber C."/>
            <person name="Hardison R."/>
            <person name="Nelson J."/>
            <person name="Hallsworth-Pepin K."/>
            <person name="Delehaunty K."/>
            <person name="Markovic C."/>
            <person name="Minx P."/>
            <person name="Feng Y."/>
            <person name="Kremitzki C."/>
            <person name="Mitreva M."/>
            <person name="Glasscock J."/>
            <person name="Wylie T."/>
            <person name="Wohldmann P."/>
            <person name="Thiru P."/>
            <person name="Nhan M.N."/>
            <person name="Pohl C.S."/>
            <person name="Smith S.M."/>
            <person name="Hou S."/>
            <person name="Nefedov M."/>
            <person name="de Jong P.J."/>
            <person name="Renfree M.B."/>
            <person name="Mardis E.R."/>
            <person name="Wilson R.K."/>
        </authorList>
    </citation>
    <scope>NUCLEOTIDE SEQUENCE [LARGE SCALE GENOMIC DNA]</scope>
    <source>
        <strain evidence="21 22">Glennie</strain>
    </source>
</reference>
<dbReference type="InParanoid" id="F6PIB4"/>
<dbReference type="InterPro" id="IPR007111">
    <property type="entry name" value="NACHT_NTPase"/>
</dbReference>
<dbReference type="GO" id="GO:0032720">
    <property type="term" value="P:negative regulation of tumor necrosis factor production"/>
    <property type="evidence" value="ECO:0007669"/>
    <property type="project" value="Ensembl"/>
</dbReference>
<proteinExistence type="inferred from homology"/>
<feature type="region of interest" description="Disordered" evidence="19">
    <location>
        <begin position="1"/>
        <end position="36"/>
    </location>
</feature>
<dbReference type="GO" id="GO:0005524">
    <property type="term" value="F:ATP binding"/>
    <property type="evidence" value="ECO:0007669"/>
    <property type="project" value="UniProtKB-KW"/>
</dbReference>
<evidence type="ECO:0000256" key="2">
    <source>
        <dbReference type="ARBA" id="ARBA00004193"/>
    </source>
</evidence>
<keyword evidence="11" id="KW-0067">ATP-binding</keyword>
<dbReference type="FunFam" id="3.80.10.10:FF:001349">
    <property type="entry name" value="NLR family CARD domain containing 3"/>
    <property type="match status" value="1"/>
</dbReference>
<dbReference type="GO" id="GO:0050728">
    <property type="term" value="P:negative regulation of inflammatory response"/>
    <property type="evidence" value="ECO:0007669"/>
    <property type="project" value="Ensembl"/>
</dbReference>
<dbReference type="InterPro" id="IPR032675">
    <property type="entry name" value="LRR_dom_sf"/>
</dbReference>
<evidence type="ECO:0000256" key="10">
    <source>
        <dbReference type="ARBA" id="ARBA00022741"/>
    </source>
</evidence>
<dbReference type="CDD" id="cd01671">
    <property type="entry name" value="CARD"/>
    <property type="match status" value="1"/>
</dbReference>
<dbReference type="InterPro" id="IPR001611">
    <property type="entry name" value="Leu-rich_rpt"/>
</dbReference>
<keyword evidence="12" id="KW-0832">Ubl conjugation</keyword>
<dbReference type="GO" id="GO:0005829">
    <property type="term" value="C:cytosol"/>
    <property type="evidence" value="ECO:0000318"/>
    <property type="project" value="GO_Central"/>
</dbReference>
<dbReference type="GO" id="GO:1901223">
    <property type="term" value="P:negative regulation of non-canonical NF-kappaB signal transduction"/>
    <property type="evidence" value="ECO:0007669"/>
    <property type="project" value="Ensembl"/>
</dbReference>
<dbReference type="FunFam" id="3.40.50.300:FF:001062">
    <property type="entry name" value="NLR family CARD domain containing 3"/>
    <property type="match status" value="1"/>
</dbReference>
<dbReference type="SMART" id="SM00368">
    <property type="entry name" value="LRR_RI"/>
    <property type="match status" value="14"/>
</dbReference>
<dbReference type="OrthoDB" id="120976at2759"/>
<keyword evidence="14" id="KW-0472">Membrane</keyword>
<keyword evidence="10" id="KW-0547">Nucleotide-binding</keyword>
<dbReference type="GO" id="GO:0042110">
    <property type="term" value="P:T cell activation"/>
    <property type="evidence" value="ECO:0007669"/>
    <property type="project" value="Ensembl"/>
</dbReference>
<evidence type="ECO:0000313" key="22">
    <source>
        <dbReference type="Proteomes" id="UP000002279"/>
    </source>
</evidence>
<evidence type="ECO:0000256" key="19">
    <source>
        <dbReference type="SAM" id="MobiDB-lite"/>
    </source>
</evidence>
<protein>
    <submittedName>
        <fullName evidence="21">NLR family CARD domain containing 3</fullName>
    </submittedName>
</protein>
<dbReference type="GeneTree" id="ENSGT00940000159861"/>
<evidence type="ECO:0000256" key="6">
    <source>
        <dbReference type="ARBA" id="ARBA00022490"/>
    </source>
</evidence>
<dbReference type="FunFam" id="3.80.10.10:FF:000274">
    <property type="entry name" value="NLR family CARD domain containing 3"/>
    <property type="match status" value="1"/>
</dbReference>
<name>F6PIB4_ORNAN</name>
<dbReference type="PANTHER" id="PTHR24106">
    <property type="entry name" value="NACHT, LRR AND CARD DOMAINS-CONTAINING"/>
    <property type="match status" value="1"/>
</dbReference>
<dbReference type="InterPro" id="IPR041267">
    <property type="entry name" value="NLRP_HD2"/>
</dbReference>
<dbReference type="SUPFAM" id="SSF52047">
    <property type="entry name" value="RNI-like"/>
    <property type="match status" value="2"/>
</dbReference>
<dbReference type="Ensembl" id="ENSOANT00000001676.2">
    <property type="protein sequence ID" value="ENSOANP00000001675.2"/>
    <property type="gene ID" value="ENSOANG00000001053.2"/>
</dbReference>
<organism evidence="21 22">
    <name type="scientific">Ornithorhynchus anatinus</name>
    <name type="common">Duckbill platypus</name>
    <dbReference type="NCBI Taxonomy" id="9258"/>
    <lineage>
        <taxon>Eukaryota</taxon>
        <taxon>Metazoa</taxon>
        <taxon>Chordata</taxon>
        <taxon>Craniata</taxon>
        <taxon>Vertebrata</taxon>
        <taxon>Euteleostomi</taxon>
        <taxon>Mammalia</taxon>
        <taxon>Monotremata</taxon>
        <taxon>Ornithorhynchidae</taxon>
        <taxon>Ornithorhynchus</taxon>
    </lineage>
</organism>
<gene>
    <name evidence="21" type="primary">NLRC3</name>
</gene>
<dbReference type="GO" id="GO:0032715">
    <property type="term" value="P:negative regulation of interleukin-6 production"/>
    <property type="evidence" value="ECO:0007669"/>
    <property type="project" value="Ensembl"/>
</dbReference>
<evidence type="ECO:0000256" key="9">
    <source>
        <dbReference type="ARBA" id="ARBA00022737"/>
    </source>
</evidence>
<evidence type="ECO:0000256" key="12">
    <source>
        <dbReference type="ARBA" id="ARBA00022843"/>
    </source>
</evidence>
<reference evidence="21" key="2">
    <citation type="submission" date="2025-08" db="UniProtKB">
        <authorList>
            <consortium name="Ensembl"/>
        </authorList>
    </citation>
    <scope>IDENTIFICATION</scope>
    <source>
        <strain evidence="21">Glennie</strain>
    </source>
</reference>
<evidence type="ECO:0000259" key="20">
    <source>
        <dbReference type="PROSITE" id="PS50209"/>
    </source>
</evidence>
<keyword evidence="6" id="KW-0963">Cytoplasm</keyword>
<dbReference type="FunFam" id="3.80.10.10:FF:000236">
    <property type="entry name" value="NLR family CARD domain containing 3"/>
    <property type="match status" value="1"/>
</dbReference>
<dbReference type="GO" id="GO:0048471">
    <property type="term" value="C:perinuclear region of cytoplasm"/>
    <property type="evidence" value="ECO:0007669"/>
    <property type="project" value="Ensembl"/>
</dbReference>
<keyword evidence="7" id="KW-0399">Innate immunity</keyword>
<evidence type="ECO:0000256" key="4">
    <source>
        <dbReference type="ARBA" id="ARBA00008665"/>
    </source>
</evidence>
<dbReference type="CTD" id="197358"/>
<dbReference type="GeneID" id="100078962"/>
<dbReference type="Pfam" id="PF00619">
    <property type="entry name" value="CARD"/>
    <property type="match status" value="1"/>
</dbReference>
<evidence type="ECO:0000256" key="11">
    <source>
        <dbReference type="ARBA" id="ARBA00022840"/>
    </source>
</evidence>
<dbReference type="AlphaFoldDB" id="F6PIB4"/>
<dbReference type="InterPro" id="IPR001315">
    <property type="entry name" value="CARD"/>
</dbReference>
<dbReference type="GO" id="GO:0045087">
    <property type="term" value="P:innate immune response"/>
    <property type="evidence" value="ECO:0007669"/>
    <property type="project" value="UniProtKB-KW"/>
</dbReference>
<evidence type="ECO:0000256" key="5">
    <source>
        <dbReference type="ARBA" id="ARBA00022475"/>
    </source>
</evidence>
<evidence type="ECO:0000256" key="13">
    <source>
        <dbReference type="ARBA" id="ARBA00022859"/>
    </source>
</evidence>
<dbReference type="OMA" id="IPCICWM"/>
<dbReference type="InterPro" id="IPR029495">
    <property type="entry name" value="NACHT-assoc"/>
</dbReference>
<comment type="subunit">
    <text evidence="18">Directly interacts (via CARD) with TMEM173/STING; this interaction reduces TMEM173 trafficking to the perinuclear region in response to interferon stimulatory DNA. Also interacts, but to a lesser extent, with TBK1. Interacts with TRAF6; this interaction results in decreased TRAF6 'Lys-63'-linked polyubiquitination, but leaves 'Lys-48'-linked chains unchanged, promoting TRAF6 protein degradation. Interacts with PIK3R1/PIK3R2; this interaction disrupts the association between PIK3R1/PIK3R2 and the p110 catalytic subunit PIK3CA/PIK3CB/PIK3CD and reduces PIK3R1/PIK3R2 activation. Weakly interacts with PYCARD/ASC. Interacts with CASP1 and CASP5.</text>
</comment>
<keyword evidence="22" id="KW-1185">Reference proteome</keyword>
<keyword evidence="16" id="KW-0449">Lipoprotein</keyword>
<evidence type="ECO:0000256" key="8">
    <source>
        <dbReference type="ARBA" id="ARBA00022614"/>
    </source>
</evidence>
<sequence length="1134" mass="122437">MEANNQKRVASPAPSPLAECLEGPGGRRPPPAPGSWLQRHQKQLLQAISSPLLDEILGYVRKQEVLTGEEAGKVCQATSLAGQVKALVDLLAGKGTQGSWALQTFIENSDSQLCRHLAACTAGDCTRGVCGDPTMQRHLEFLRKRFGSGPDPTLSASQRLTKLLLVEGLTDLQQKDHDFVQIEATRGGRQASKNIALERLFSPLSKVSIPPRVSVTVGVAGIGKSAVVKLYVGLWLQGEVGQDIKWVLPLSFQELNALDKLSADRLVRLASANASEAAHCGLARVLLILDGLDEFKTPLDFSNAVACTDPKKEIPVDGLVTNIIRGNLLPEASVWVTSRPTAAGQIPGGLVDRMTEIRGFDKAEMEDYLNRLFPESPDLAVRVLRQVGANPALYLLCTVPSFCRLCGVVLGCLLKGRPDRQLPEASFPKSLSELYASYFKMALCGDWPDRPKESLRTEQAASGKKLLGALGRLAFFGLVKKRYVFSEPDLKAHGVELSLLQANPRHCLFLKEEAQGSVHYYFAHLSLQEFAAAAYYYGAAKRALFDLFSDNGMSWFKLGFLTHYRNALQRALQAEDGRLDVFLRFLSGLLSPRVNRLLAGWLLVKDEHDGHRGPVRDLLQDCLRPMANVSSRMVNIVRCLQELQCPELAQSVEEAMASESLAGKLTPLHRSALAYVLQVSEACADETNLSRCLSHGDLESLLAQILYCRNLRMDSNQFQDSVMELLASVLSGKDCLIEKLSLAENEISNKGAKALARSLMVNRSLTTLDLRGNSIGPQGAKALADALKINRVLMSLNLQNNKIKDDGAKALAHVLSTNNTLSVLHLQKNSIGPIGAKTLASALKQNRTLKKLMFSGNGCGNEGSEALAEALKLNQGLITLDLQSNSISNAGILALTQALCSNKTLINLNLRENSIGSEGAREIANALRANRTLKDLDLAANLLREEGAQALAVAVKENQTLTSLHLQWNFIQSSATKALAQALQFNRSLTSLYLQENEIGDEGAAALAGALKVNGILLALYLQMTSIRVMGAQALGEALMVNKTLEILDLRGNAIGLAGAKAMASALKVNASLRLLNLQENTLGMDGALCISAALSGNHGLKHINLQGNSIGENGAKVISSAIKNNAPSCVVEI</sequence>
<dbReference type="GO" id="GO:0042981">
    <property type="term" value="P:regulation of apoptotic process"/>
    <property type="evidence" value="ECO:0007669"/>
    <property type="project" value="InterPro"/>
</dbReference>
<evidence type="ECO:0000256" key="17">
    <source>
        <dbReference type="ARBA" id="ARBA00038296"/>
    </source>
</evidence>
<evidence type="ECO:0000256" key="7">
    <source>
        <dbReference type="ARBA" id="ARBA00022588"/>
    </source>
</evidence>
<keyword evidence="15" id="KW-0564">Palmitate</keyword>
<evidence type="ECO:0000313" key="21">
    <source>
        <dbReference type="Ensembl" id="ENSOANP00000001675.2"/>
    </source>
</evidence>
<dbReference type="eggNOG" id="KOG4308">
    <property type="taxonomic scope" value="Eukaryota"/>
</dbReference>
<dbReference type="Gene3D" id="3.40.50.300">
    <property type="entry name" value="P-loop containing nucleotide triphosphate hydrolases"/>
    <property type="match status" value="1"/>
</dbReference>
<keyword evidence="9" id="KW-0677">Repeat</keyword>
<dbReference type="InterPro" id="IPR041075">
    <property type="entry name" value="NOD1/2_WH"/>
</dbReference>
<keyword evidence="5" id="KW-1003">Cell membrane</keyword>
<evidence type="ECO:0000256" key="16">
    <source>
        <dbReference type="ARBA" id="ARBA00023288"/>
    </source>
</evidence>
<dbReference type="GO" id="GO:0034451">
    <property type="term" value="C:centriolar satellite"/>
    <property type="evidence" value="ECO:0007669"/>
    <property type="project" value="Ensembl"/>
</dbReference>
<dbReference type="Pfam" id="PF17779">
    <property type="entry name" value="WHD_NOD2"/>
    <property type="match status" value="1"/>
</dbReference>
<dbReference type="GO" id="GO:0016323">
    <property type="term" value="C:basolateral plasma membrane"/>
    <property type="evidence" value="ECO:0007669"/>
    <property type="project" value="UniProtKB-SubCell"/>
</dbReference>
<dbReference type="KEGG" id="oaa:100078962"/>
<dbReference type="GO" id="GO:0080090">
    <property type="term" value="P:regulation of primary metabolic process"/>
    <property type="evidence" value="ECO:0007669"/>
    <property type="project" value="UniProtKB-ARBA"/>
</dbReference>
<evidence type="ECO:0000256" key="14">
    <source>
        <dbReference type="ARBA" id="ARBA00023136"/>
    </source>
</evidence>
<feature type="domain" description="CARD" evidence="20">
    <location>
        <begin position="37"/>
        <end position="121"/>
    </location>
</feature>
<dbReference type="Bgee" id="ENSOANG00000001053">
    <property type="expression patterns" value="Expressed in endometrium and 2 other cell types or tissues"/>
</dbReference>
<dbReference type="GO" id="GO:1900226">
    <property type="term" value="P:negative regulation of NLRP3 inflammasome complex assembly"/>
    <property type="evidence" value="ECO:0007669"/>
    <property type="project" value="Ensembl"/>
</dbReference>
<evidence type="ECO:0000256" key="15">
    <source>
        <dbReference type="ARBA" id="ARBA00023139"/>
    </source>
</evidence>
<dbReference type="STRING" id="9258.ENSOANP00000001675"/>
<keyword evidence="13" id="KW-0391">Immunity</keyword>
<dbReference type="Proteomes" id="UP000002279">
    <property type="component" value="Chromosome 2"/>
</dbReference>
<dbReference type="InterPro" id="IPR051261">
    <property type="entry name" value="NLR"/>
</dbReference>
<reference evidence="21" key="3">
    <citation type="submission" date="2025-09" db="UniProtKB">
        <authorList>
            <consortium name="Ensembl"/>
        </authorList>
    </citation>
    <scope>IDENTIFICATION</scope>
    <source>
        <strain evidence="21">Glennie</strain>
    </source>
</reference>
<dbReference type="Pfam" id="PF13516">
    <property type="entry name" value="LRR_6"/>
    <property type="match status" value="11"/>
</dbReference>
<accession>F6PIB4</accession>
<dbReference type="RefSeq" id="XP_028906298.1">
    <property type="nucleotide sequence ID" value="XM_029050465.2"/>
</dbReference>
<dbReference type="InterPro" id="IPR011029">
    <property type="entry name" value="DEATH-like_dom_sf"/>
</dbReference>
<comment type="subcellular location">
    <subcellularLocation>
        <location evidence="1">Basolateral cell membrane</location>
    </subcellularLocation>
    <subcellularLocation>
        <location evidence="2">Cell membrane</location>
        <topology evidence="2">Lipid-anchor</topology>
    </subcellularLocation>
    <subcellularLocation>
        <location evidence="3">Cytoplasm</location>
    </subcellularLocation>
</comment>
<dbReference type="SUPFAM" id="SSF47986">
    <property type="entry name" value="DEATH domain"/>
    <property type="match status" value="1"/>
</dbReference>
<dbReference type="Gene3D" id="3.80.10.10">
    <property type="entry name" value="Ribonuclease Inhibitor"/>
    <property type="match status" value="4"/>
</dbReference>
<dbReference type="GO" id="GO:0007249">
    <property type="term" value="P:canonical NF-kappaB signal transduction"/>
    <property type="evidence" value="ECO:0007669"/>
    <property type="project" value="Ensembl"/>
</dbReference>
<dbReference type="PROSITE" id="PS50209">
    <property type="entry name" value="CARD"/>
    <property type="match status" value="1"/>
</dbReference>
<evidence type="ECO:0000256" key="3">
    <source>
        <dbReference type="ARBA" id="ARBA00004496"/>
    </source>
</evidence>
<comment type="similarity">
    <text evidence="4">Belongs to the NLRP family.</text>
</comment>